<dbReference type="PROSITE" id="PS51379">
    <property type="entry name" value="4FE4S_FER_2"/>
    <property type="match status" value="2"/>
</dbReference>
<dbReference type="GO" id="GO:0002058">
    <property type="term" value="F:uracil binding"/>
    <property type="evidence" value="ECO:0007669"/>
    <property type="project" value="TreeGrafter"/>
</dbReference>
<feature type="domain" description="4Fe-4S ferredoxin-type" evidence="3">
    <location>
        <begin position="45"/>
        <end position="75"/>
    </location>
</feature>
<evidence type="ECO:0000259" key="3">
    <source>
        <dbReference type="PROSITE" id="PS51379"/>
    </source>
</evidence>
<sequence length="104" mass="11684">MSINVRFFWLQVVAKVDEDMCVNCGKCYMTCNDSGYQAITFDAKTHFPFVTDECTGCCLCHSVCPIPDCITMVERQIPYVPNRGVPPGTQCNEAEKKNSTPYMP</sequence>
<dbReference type="GO" id="GO:0006212">
    <property type="term" value="P:uracil catabolic process"/>
    <property type="evidence" value="ECO:0007669"/>
    <property type="project" value="TreeGrafter"/>
</dbReference>
<dbReference type="GO" id="GO:0050661">
    <property type="term" value="F:NADP binding"/>
    <property type="evidence" value="ECO:0007669"/>
    <property type="project" value="TreeGrafter"/>
</dbReference>
<dbReference type="OrthoDB" id="4327079at2759"/>
<gene>
    <name evidence="4" type="ORF">DILT_LOCUS3633</name>
</gene>
<dbReference type="Gene3D" id="3.30.70.20">
    <property type="match status" value="1"/>
</dbReference>
<dbReference type="SUPFAM" id="SSF54862">
    <property type="entry name" value="4Fe-4S ferredoxins"/>
    <property type="match status" value="1"/>
</dbReference>
<proteinExistence type="predicted"/>
<dbReference type="EMBL" id="UYRU01043993">
    <property type="protein sequence ID" value="VDK84801.1"/>
    <property type="molecule type" value="Genomic_DNA"/>
</dbReference>
<evidence type="ECO:0000313" key="5">
    <source>
        <dbReference type="Proteomes" id="UP000281553"/>
    </source>
</evidence>
<dbReference type="AlphaFoldDB" id="A0A3P6V406"/>
<protein>
    <recommendedName>
        <fullName evidence="3">4Fe-4S ferredoxin-type domain-containing protein</fullName>
    </recommendedName>
</protein>
<dbReference type="PANTHER" id="PTHR43073:SF2">
    <property type="entry name" value="DIHYDROPYRIMIDINE DEHYDROGENASE [NADP(+)]"/>
    <property type="match status" value="1"/>
</dbReference>
<dbReference type="GO" id="GO:0005829">
    <property type="term" value="C:cytosol"/>
    <property type="evidence" value="ECO:0007669"/>
    <property type="project" value="TreeGrafter"/>
</dbReference>
<dbReference type="FunFam" id="3.30.70.20:FF:000023">
    <property type="entry name" value="Dihydropyrimidine dehydrogenase [NADP(+)]"/>
    <property type="match status" value="1"/>
</dbReference>
<keyword evidence="1" id="KW-0560">Oxidoreductase</keyword>
<dbReference type="InterPro" id="IPR017896">
    <property type="entry name" value="4Fe4S_Fe-S-bd"/>
</dbReference>
<feature type="domain" description="4Fe-4S ferredoxin-type" evidence="3">
    <location>
        <begin position="12"/>
        <end position="44"/>
    </location>
</feature>
<evidence type="ECO:0000313" key="4">
    <source>
        <dbReference type="EMBL" id="VDK84801.1"/>
    </source>
</evidence>
<reference evidence="4 5" key="1">
    <citation type="submission" date="2018-11" db="EMBL/GenBank/DDBJ databases">
        <authorList>
            <consortium name="Pathogen Informatics"/>
        </authorList>
    </citation>
    <scope>NUCLEOTIDE SEQUENCE [LARGE SCALE GENOMIC DNA]</scope>
</reference>
<accession>A0A3P6V406</accession>
<dbReference type="PANTHER" id="PTHR43073">
    <property type="entry name" value="DIHYDROPYRIMIDINE DEHYDROGENASE [NADP(+)]"/>
    <property type="match status" value="1"/>
</dbReference>
<dbReference type="Pfam" id="PF14697">
    <property type="entry name" value="Fer4_21"/>
    <property type="match status" value="1"/>
</dbReference>
<dbReference type="Proteomes" id="UP000281553">
    <property type="component" value="Unassembled WGS sequence"/>
</dbReference>
<dbReference type="GO" id="GO:0017113">
    <property type="term" value="F:dihydropyrimidine dehydrogenase (NADP+) activity"/>
    <property type="evidence" value="ECO:0007669"/>
    <property type="project" value="TreeGrafter"/>
</dbReference>
<name>A0A3P6V406_DIBLA</name>
<dbReference type="GO" id="GO:0006210">
    <property type="term" value="P:thymine catabolic process"/>
    <property type="evidence" value="ECO:0007669"/>
    <property type="project" value="TreeGrafter"/>
</dbReference>
<feature type="region of interest" description="Disordered" evidence="2">
    <location>
        <begin position="83"/>
        <end position="104"/>
    </location>
</feature>
<keyword evidence="5" id="KW-1185">Reference proteome</keyword>
<organism evidence="4 5">
    <name type="scientific">Dibothriocephalus latus</name>
    <name type="common">Fish tapeworm</name>
    <name type="synonym">Diphyllobothrium latum</name>
    <dbReference type="NCBI Taxonomy" id="60516"/>
    <lineage>
        <taxon>Eukaryota</taxon>
        <taxon>Metazoa</taxon>
        <taxon>Spiralia</taxon>
        <taxon>Lophotrochozoa</taxon>
        <taxon>Platyhelminthes</taxon>
        <taxon>Cestoda</taxon>
        <taxon>Eucestoda</taxon>
        <taxon>Diphyllobothriidea</taxon>
        <taxon>Diphyllobothriidae</taxon>
        <taxon>Dibothriocephalus</taxon>
    </lineage>
</organism>
<evidence type="ECO:0000256" key="2">
    <source>
        <dbReference type="SAM" id="MobiDB-lite"/>
    </source>
</evidence>
<evidence type="ECO:0000256" key="1">
    <source>
        <dbReference type="ARBA" id="ARBA00023002"/>
    </source>
</evidence>